<proteinExistence type="predicted"/>
<dbReference type="Proteomes" id="UP000026739">
    <property type="component" value="Unassembled WGS sequence"/>
</dbReference>
<evidence type="ECO:0000313" key="1">
    <source>
        <dbReference type="EMBL" id="KDD68888.1"/>
    </source>
</evidence>
<reference evidence="1 2" key="1">
    <citation type="submission" date="2013-12" db="EMBL/GenBank/DDBJ databases">
        <authorList>
            <person name="Formusa P.A."/>
            <person name="Habash M."/>
            <person name="Lee H."/>
            <person name="Trevors J.T."/>
        </authorList>
    </citation>
    <scope>NUCLEOTIDE SEQUENCE [LARGE SCALE GENOMIC DNA]</scope>
    <source>
        <strain evidence="1 2">PD30</strain>
    </source>
</reference>
<accession>A0A059L3I6</accession>
<name>A0A059L3I6_9PSED</name>
<dbReference type="EMBL" id="AZQQ01000074">
    <property type="protein sequence ID" value="KDD68888.1"/>
    <property type="molecule type" value="Genomic_DNA"/>
</dbReference>
<evidence type="ECO:0000313" key="2">
    <source>
        <dbReference type="Proteomes" id="UP000026739"/>
    </source>
</evidence>
<dbReference type="RefSeq" id="WP_033056459.1">
    <property type="nucleotide sequence ID" value="NZ_AZQQ01000074.1"/>
</dbReference>
<sequence>MDATPHPFSLFSLLTAALILSGCQATKPASAQITTPEAQPGFAVFNSVMFETPEPNSIVREGDRITYVVASSPSPERHYLARFDANCSQPDAQMAYRSKEGMSLFAANPRGRSVESWQLPAEQKSQYLQSAQLKQVCAQTTPPQWRVFSAPEHQDWQMIDRSSLKVIGDEVTFWTARVLPGEMLVPGGKVLYGQVRQRWTANCALQQLTELSRFYLDTHSRVLAGNMQKDLKAIGLQSLGVDERQLVQVACGKPQSLDQYKQFEGREQSLFELPAPVVAAPVLKAIEALNMPKPEKSIQHLRRVFKDNSVPRQYSDDTVRFMGRDSKYLSGEAGNQLTERFKKQGSQWVKATFRGLIDLAESKYRTRAVEITIEKKALTNLSFQGDWANMPVGALLRYTAQEMLVQSTNGGKGPRTLVQVDDRYSCEVQSQKPASTYHPSLTGTAKVLSCTRDAYQYSTDIYVYLEAYGMFVPFQYVTRNVQGEWTIEVVES</sequence>
<comment type="caution">
    <text evidence="1">The sequence shown here is derived from an EMBL/GenBank/DDBJ whole genome shotgun (WGS) entry which is preliminary data.</text>
</comment>
<organism evidence="1 2">
    <name type="scientific">Pseudomonas mandelii PD30</name>
    <dbReference type="NCBI Taxonomy" id="1419583"/>
    <lineage>
        <taxon>Bacteria</taxon>
        <taxon>Pseudomonadati</taxon>
        <taxon>Pseudomonadota</taxon>
        <taxon>Gammaproteobacteria</taxon>
        <taxon>Pseudomonadales</taxon>
        <taxon>Pseudomonadaceae</taxon>
        <taxon>Pseudomonas</taxon>
    </lineage>
</organism>
<dbReference type="AlphaFoldDB" id="A0A059L3I6"/>
<protein>
    <submittedName>
        <fullName evidence="1">Uncharacterized protein</fullName>
    </submittedName>
</protein>
<gene>
    <name evidence="1" type="ORF">V466_10710</name>
</gene>